<evidence type="ECO:0000313" key="1">
    <source>
        <dbReference type="EMBL" id="RYC66753.1"/>
    </source>
</evidence>
<comment type="caution">
    <text evidence="1">The sequence shown here is derived from an EMBL/GenBank/DDBJ whole genome shotgun (WGS) entry which is preliminary data.</text>
</comment>
<organism evidence="1 2">
    <name type="scientific">Spirosoma sordidisoli</name>
    <dbReference type="NCBI Taxonomy" id="2502893"/>
    <lineage>
        <taxon>Bacteria</taxon>
        <taxon>Pseudomonadati</taxon>
        <taxon>Bacteroidota</taxon>
        <taxon>Cytophagia</taxon>
        <taxon>Cytophagales</taxon>
        <taxon>Cytophagaceae</taxon>
        <taxon>Spirosoma</taxon>
    </lineage>
</organism>
<dbReference type="Proteomes" id="UP000290407">
    <property type="component" value="Unassembled WGS sequence"/>
</dbReference>
<evidence type="ECO:0000313" key="2">
    <source>
        <dbReference type="Proteomes" id="UP000290407"/>
    </source>
</evidence>
<dbReference type="RefSeq" id="WP_129606233.1">
    <property type="nucleotide sequence ID" value="NZ_SBLB01000012.1"/>
</dbReference>
<dbReference type="SUPFAM" id="SSF55073">
    <property type="entry name" value="Nucleotide cyclase"/>
    <property type="match status" value="1"/>
</dbReference>
<dbReference type="EMBL" id="SBLB01000012">
    <property type="protein sequence ID" value="RYC66753.1"/>
    <property type="molecule type" value="Genomic_DNA"/>
</dbReference>
<dbReference type="Gene3D" id="3.30.70.1230">
    <property type="entry name" value="Nucleotide cyclase"/>
    <property type="match status" value="1"/>
</dbReference>
<dbReference type="AlphaFoldDB" id="A0A4Q2UCB3"/>
<proteinExistence type="predicted"/>
<reference evidence="1 2" key="1">
    <citation type="submission" date="2019-01" db="EMBL/GenBank/DDBJ databases">
        <title>Spirosoma flava sp. nov., a propanil-degrading bacterium isolated from herbicide-contaminated soil.</title>
        <authorList>
            <person name="Zhang L."/>
            <person name="Jiang J.-D."/>
        </authorList>
    </citation>
    <scope>NUCLEOTIDE SEQUENCE [LARGE SCALE GENOMIC DNA]</scope>
    <source>
        <strain evidence="1 2">TY50</strain>
    </source>
</reference>
<dbReference type="InterPro" id="IPR029787">
    <property type="entry name" value="Nucleotide_cyclase"/>
</dbReference>
<sequence>METGLQTGVCAYIDLLGFSNHVKNDPEAALQLLQNYQAILTMASSDLPTHESLIPYHQDSFKCFIPFSDSVFIYSESPKTFAEQLSNFLHSCFSFTSNQYCEPEDANHPHRVTVTAVEIEDGKPVTKKYIENWHPLFFRGGIGFGTVKVIELNAVYDGKKSRAPVVFGHSVVEAVKLEQAGVKGPRLLCGQNFYDQLDNRTKRIAYASDQVKGAYEINWTAIHYLASEEPIFFPEDPNDSQWYVDQLLQNDFYSSMLVPAANLWKAYNHLDVAAHYFNFLRMVVVGVIRFFEESPFQDYVKEQVIDYLTKVGIDNKADDLMR</sequence>
<gene>
    <name evidence="1" type="ORF">EQG79_28375</name>
</gene>
<protein>
    <submittedName>
        <fullName evidence="1">Uncharacterized protein</fullName>
    </submittedName>
</protein>
<accession>A0A4Q2UCB3</accession>
<keyword evidence="2" id="KW-1185">Reference proteome</keyword>
<name>A0A4Q2UCB3_9BACT</name>